<dbReference type="InterPro" id="IPR029016">
    <property type="entry name" value="GAF-like_dom_sf"/>
</dbReference>
<dbReference type="Proteomes" id="UP000539473">
    <property type="component" value="Unassembled WGS sequence"/>
</dbReference>
<dbReference type="InterPro" id="IPR001867">
    <property type="entry name" value="OmpR/PhoB-type_DNA-bd"/>
</dbReference>
<evidence type="ECO:0000313" key="7">
    <source>
        <dbReference type="Proteomes" id="UP000539473"/>
    </source>
</evidence>
<name>A0A7W8KAZ5_9DEIO</name>
<dbReference type="Proteomes" id="UP000619376">
    <property type="component" value="Unassembled WGS sequence"/>
</dbReference>
<keyword evidence="1" id="KW-0805">Transcription regulation</keyword>
<sequence>MNERLALERQKLVRAWYRYVTRPSPALAVPDDPVEVPARSEGNVDQEVAASWARSALTVPPERVSAPVVSESDVKHSWQESPLEYGVRGLIPELRRLAEEADLIVGIGDTDGTLLWTQGSERMADLATSINFVPGGQWGEGSVGTNALALALRTRQAVRVFSAEHYVQTVHDWVCYSSPIRDTHTGALLGVLDFSTTWEHSTPLGLASARHYAQQIELALNGRSAPTVGELNLRFCGPPQVLYGGRRLHLTPRQHELLCVLALHPGGLTLDALHAHVYGDQPISLSTLKSEVSTLRSLLGGQIASRPYRLSVPVRLDVQDIEERLLSGQVSAAADVYDGPLLPHSASPLLTYWRDYLDAALREAVCRSKDPDLLWRYASRFDDPEVLEVLEHLLPDDDHRLPIARARRAALDAAF</sequence>
<reference evidence="5" key="1">
    <citation type="journal article" date="2014" name="Int. J. Syst. Evol. Microbiol.">
        <title>Complete genome of a new Firmicutes species belonging to the dominant human colonic microbiota ('Ruminococcus bicirculans') reveals two chromosomes and a selective capacity to utilize plant glucans.</title>
        <authorList>
            <consortium name="NISC Comparative Sequencing Program"/>
            <person name="Wegmann U."/>
            <person name="Louis P."/>
            <person name="Goesmann A."/>
            <person name="Henrissat B."/>
            <person name="Duncan S.H."/>
            <person name="Flint H.J."/>
        </authorList>
    </citation>
    <scope>NUCLEOTIDE SEQUENCE</scope>
    <source>
        <strain evidence="5">CGMCC 1.18437</strain>
    </source>
</reference>
<organism evidence="6 7">
    <name type="scientific">Deinococcus metalli</name>
    <dbReference type="NCBI Taxonomy" id="1141878"/>
    <lineage>
        <taxon>Bacteria</taxon>
        <taxon>Thermotogati</taxon>
        <taxon>Deinococcota</taxon>
        <taxon>Deinococci</taxon>
        <taxon>Deinococcales</taxon>
        <taxon>Deinococcaceae</taxon>
        <taxon>Deinococcus</taxon>
    </lineage>
</organism>
<evidence type="ECO:0000256" key="2">
    <source>
        <dbReference type="ARBA" id="ARBA00023125"/>
    </source>
</evidence>
<keyword evidence="8" id="KW-1185">Reference proteome</keyword>
<dbReference type="SMART" id="SM00862">
    <property type="entry name" value="Trans_reg_C"/>
    <property type="match status" value="1"/>
</dbReference>
<dbReference type="GO" id="GO:0006355">
    <property type="term" value="P:regulation of DNA-templated transcription"/>
    <property type="evidence" value="ECO:0007669"/>
    <property type="project" value="InterPro"/>
</dbReference>
<evidence type="ECO:0000313" key="8">
    <source>
        <dbReference type="Proteomes" id="UP000619376"/>
    </source>
</evidence>
<dbReference type="AlphaFoldDB" id="A0A7W8KAZ5"/>
<dbReference type="RefSeq" id="WP_221274667.1">
    <property type="nucleotide sequence ID" value="NZ_BNAJ01000001.1"/>
</dbReference>
<dbReference type="GO" id="GO:0000160">
    <property type="term" value="P:phosphorelay signal transduction system"/>
    <property type="evidence" value="ECO:0007669"/>
    <property type="project" value="InterPro"/>
</dbReference>
<dbReference type="InterPro" id="IPR016032">
    <property type="entry name" value="Sig_transdc_resp-reg_C-effctor"/>
</dbReference>
<dbReference type="SUPFAM" id="SSF46894">
    <property type="entry name" value="C-terminal effector domain of the bipartite response regulators"/>
    <property type="match status" value="1"/>
</dbReference>
<evidence type="ECO:0000259" key="4">
    <source>
        <dbReference type="SMART" id="SM00862"/>
    </source>
</evidence>
<dbReference type="Pfam" id="PF01590">
    <property type="entry name" value="GAF"/>
    <property type="match status" value="1"/>
</dbReference>
<dbReference type="EMBL" id="JACHFK010000001">
    <property type="protein sequence ID" value="MBB5374919.1"/>
    <property type="molecule type" value="Genomic_DNA"/>
</dbReference>
<evidence type="ECO:0000256" key="1">
    <source>
        <dbReference type="ARBA" id="ARBA00023015"/>
    </source>
</evidence>
<dbReference type="Gene3D" id="1.10.10.10">
    <property type="entry name" value="Winged helix-like DNA-binding domain superfamily/Winged helix DNA-binding domain"/>
    <property type="match status" value="1"/>
</dbReference>
<gene>
    <name evidence="5" type="ORF">GCM10017781_06780</name>
    <name evidence="6" type="ORF">HNQ07_000363</name>
</gene>
<evidence type="ECO:0000256" key="3">
    <source>
        <dbReference type="ARBA" id="ARBA00023163"/>
    </source>
</evidence>
<dbReference type="Gene3D" id="3.30.450.40">
    <property type="match status" value="1"/>
</dbReference>
<reference evidence="8" key="2">
    <citation type="journal article" date="2019" name="Int. J. Syst. Evol. Microbiol.">
        <title>The Global Catalogue of Microorganisms (GCM) 10K type strain sequencing project: providing services to taxonomists for standard genome sequencing and annotation.</title>
        <authorList>
            <consortium name="The Broad Institute Genomics Platform"/>
            <consortium name="The Broad Institute Genome Sequencing Center for Infectious Disease"/>
            <person name="Wu L."/>
            <person name="Ma J."/>
        </authorList>
    </citation>
    <scope>NUCLEOTIDE SEQUENCE [LARGE SCALE GENOMIC DNA]</scope>
    <source>
        <strain evidence="8">CGMCC 1.18437</strain>
    </source>
</reference>
<reference evidence="6 7" key="3">
    <citation type="submission" date="2020-08" db="EMBL/GenBank/DDBJ databases">
        <title>Genomic Encyclopedia of Type Strains, Phase IV (KMG-IV): sequencing the most valuable type-strain genomes for metagenomic binning, comparative biology and taxonomic classification.</title>
        <authorList>
            <person name="Goeker M."/>
        </authorList>
    </citation>
    <scope>NUCLEOTIDE SEQUENCE [LARGE SCALE GENOMIC DNA]</scope>
    <source>
        <strain evidence="6 7">DSM 27521</strain>
    </source>
</reference>
<proteinExistence type="predicted"/>
<protein>
    <submittedName>
        <fullName evidence="5">Transcriptional regulator</fullName>
    </submittedName>
</protein>
<feature type="domain" description="OmpR/PhoB-type" evidence="4">
    <location>
        <begin position="245"/>
        <end position="310"/>
    </location>
</feature>
<dbReference type="InterPro" id="IPR036388">
    <property type="entry name" value="WH-like_DNA-bd_sf"/>
</dbReference>
<dbReference type="InterPro" id="IPR003018">
    <property type="entry name" value="GAF"/>
</dbReference>
<comment type="caution">
    <text evidence="6">The sequence shown here is derived from an EMBL/GenBank/DDBJ whole genome shotgun (WGS) entry which is preliminary data.</text>
</comment>
<dbReference type="EMBL" id="BNAJ01000001">
    <property type="protein sequence ID" value="GHF32721.1"/>
    <property type="molecule type" value="Genomic_DNA"/>
</dbReference>
<reference evidence="5" key="4">
    <citation type="submission" date="2024-05" db="EMBL/GenBank/DDBJ databases">
        <authorList>
            <person name="Sun Q."/>
            <person name="Zhou Y."/>
        </authorList>
    </citation>
    <scope>NUCLEOTIDE SEQUENCE</scope>
    <source>
        <strain evidence="5">CGMCC 1.18437</strain>
    </source>
</reference>
<evidence type="ECO:0000313" key="6">
    <source>
        <dbReference type="EMBL" id="MBB5374919.1"/>
    </source>
</evidence>
<keyword evidence="3" id="KW-0804">Transcription</keyword>
<dbReference type="GO" id="GO:0003677">
    <property type="term" value="F:DNA binding"/>
    <property type="evidence" value="ECO:0007669"/>
    <property type="project" value="UniProtKB-KW"/>
</dbReference>
<keyword evidence="2" id="KW-0238">DNA-binding</keyword>
<evidence type="ECO:0000313" key="5">
    <source>
        <dbReference type="EMBL" id="GHF32721.1"/>
    </source>
</evidence>
<accession>A0A7W8KAZ5</accession>